<evidence type="ECO:0000313" key="2">
    <source>
        <dbReference type="Proteomes" id="UP000239614"/>
    </source>
</evidence>
<proteinExistence type="predicted"/>
<keyword evidence="2" id="KW-1185">Reference proteome</keyword>
<keyword evidence="1" id="KW-0378">Hydrolase</keyword>
<gene>
    <name evidence="1" type="primary">lyzB</name>
    <name evidence="1" type="ORF">CPAL_18140</name>
</gene>
<evidence type="ECO:0000313" key="1">
    <source>
        <dbReference type="EMBL" id="PRR70730.1"/>
    </source>
</evidence>
<dbReference type="RefSeq" id="WP_106024462.1">
    <property type="nucleotide sequence ID" value="NZ_PVXN01000053.1"/>
</dbReference>
<dbReference type="EMBL" id="PVXN01000053">
    <property type="protein sequence ID" value="PRR70730.1"/>
    <property type="molecule type" value="Genomic_DNA"/>
</dbReference>
<dbReference type="AlphaFoldDB" id="A0A2T0ANY3"/>
<reference evidence="1 2" key="1">
    <citation type="submission" date="2018-03" db="EMBL/GenBank/DDBJ databases">
        <title>Genome sequence of Clostridium thermopalmarium DSM 5974.</title>
        <authorList>
            <person name="Poehlein A."/>
            <person name="Daniel R."/>
        </authorList>
    </citation>
    <scope>NUCLEOTIDE SEQUENCE [LARGE SCALE GENOMIC DNA]</scope>
    <source>
        <strain evidence="1 2">DSM 5974</strain>
    </source>
</reference>
<dbReference type="EC" id="3.2.1.17" evidence="1"/>
<dbReference type="GO" id="GO:0003796">
    <property type="term" value="F:lysozyme activity"/>
    <property type="evidence" value="ECO:0007669"/>
    <property type="project" value="UniProtKB-EC"/>
</dbReference>
<organism evidence="1 2">
    <name type="scientific">Clostridium thermopalmarium DSM 5974</name>
    <dbReference type="NCBI Taxonomy" id="1121340"/>
    <lineage>
        <taxon>Bacteria</taxon>
        <taxon>Bacillati</taxon>
        <taxon>Bacillota</taxon>
        <taxon>Clostridia</taxon>
        <taxon>Eubacteriales</taxon>
        <taxon>Clostridiaceae</taxon>
        <taxon>Clostridium</taxon>
    </lineage>
</organism>
<name>A0A2T0ANY3_9CLOT</name>
<sequence length="159" mass="17585">MKLMKLSKIFVMTLVIGVAAITITSAKTVKADVFYELSQTVTGYTGSGYTASQKTPKIGYVAVHPKEPIRYPGDLRALDPLIPFGTMITVLNNNPIPTPTGLRSIFYVEDTGDTNYARYNAGKLTYHWIDVYCGASTSSNIAFANNNLNAIERNYMWEN</sequence>
<keyword evidence="1" id="KW-0326">Glycosidase</keyword>
<comment type="caution">
    <text evidence="1">The sequence shown here is derived from an EMBL/GenBank/DDBJ whole genome shotgun (WGS) entry which is preliminary data.</text>
</comment>
<dbReference type="Proteomes" id="UP000239614">
    <property type="component" value="Unassembled WGS sequence"/>
</dbReference>
<protein>
    <submittedName>
        <fullName evidence="1">B-enzyme</fullName>
        <ecNumber evidence="1">3.2.1.17</ecNumber>
    </submittedName>
</protein>
<accession>A0A2T0ANY3</accession>